<keyword evidence="1" id="KW-1133">Transmembrane helix</keyword>
<feature type="transmembrane region" description="Helical" evidence="1">
    <location>
        <begin position="12"/>
        <end position="29"/>
    </location>
</feature>
<protein>
    <submittedName>
        <fullName evidence="2">TIGR02281 family clan AA aspartic protease</fullName>
        <ecNumber evidence="2">3.4.23.-</ecNumber>
    </submittedName>
</protein>
<dbReference type="NCBIfam" id="TIGR02281">
    <property type="entry name" value="clan_AA_DTGA"/>
    <property type="match status" value="1"/>
</dbReference>
<keyword evidence="1" id="KW-0472">Membrane</keyword>
<dbReference type="InterPro" id="IPR021109">
    <property type="entry name" value="Peptidase_aspartic_dom_sf"/>
</dbReference>
<feature type="transmembrane region" description="Helical" evidence="1">
    <location>
        <begin position="35"/>
        <end position="53"/>
    </location>
</feature>
<evidence type="ECO:0000313" key="3">
    <source>
        <dbReference type="Proteomes" id="UP000515971"/>
    </source>
</evidence>
<dbReference type="KEGG" id="slut:H9L13_04225"/>
<keyword evidence="1" id="KW-0812">Transmembrane</keyword>
<dbReference type="Proteomes" id="UP000515971">
    <property type="component" value="Chromosome"/>
</dbReference>
<dbReference type="SUPFAM" id="SSF50630">
    <property type="entry name" value="Acid proteases"/>
    <property type="match status" value="1"/>
</dbReference>
<dbReference type="GO" id="GO:0006508">
    <property type="term" value="P:proteolysis"/>
    <property type="evidence" value="ECO:0007669"/>
    <property type="project" value="UniProtKB-KW"/>
</dbReference>
<keyword evidence="3" id="KW-1185">Reference proteome</keyword>
<dbReference type="Pfam" id="PF13975">
    <property type="entry name" value="gag-asp_proteas"/>
    <property type="match status" value="1"/>
</dbReference>
<dbReference type="AlphaFoldDB" id="A0A7G9SJS7"/>
<dbReference type="Gene3D" id="2.40.70.10">
    <property type="entry name" value="Acid Proteases"/>
    <property type="match status" value="1"/>
</dbReference>
<evidence type="ECO:0000313" key="2">
    <source>
        <dbReference type="EMBL" id="QNN68102.1"/>
    </source>
</evidence>
<keyword evidence="2" id="KW-0645">Protease</keyword>
<dbReference type="EC" id="3.4.23.-" evidence="2"/>
<gene>
    <name evidence="2" type="ORF">H9L13_04225</name>
</gene>
<dbReference type="InterPro" id="IPR034122">
    <property type="entry name" value="Retropepsin-like_bacterial"/>
</dbReference>
<organism evidence="2 3">
    <name type="scientific">Sphingomonas lutea</name>
    <dbReference type="NCBI Taxonomy" id="1045317"/>
    <lineage>
        <taxon>Bacteria</taxon>
        <taxon>Pseudomonadati</taxon>
        <taxon>Pseudomonadota</taxon>
        <taxon>Alphaproteobacteria</taxon>
        <taxon>Sphingomonadales</taxon>
        <taxon>Sphingomonadaceae</taxon>
        <taxon>Sphingomonas</taxon>
    </lineage>
</organism>
<evidence type="ECO:0000256" key="1">
    <source>
        <dbReference type="SAM" id="Phobius"/>
    </source>
</evidence>
<keyword evidence="2" id="KW-0378">Hydrolase</keyword>
<dbReference type="CDD" id="cd05483">
    <property type="entry name" value="retropepsin_like_bacteria"/>
    <property type="match status" value="1"/>
</dbReference>
<sequence length="207" mass="22587">MPTTTAPDWLQLAIYAVLAAVLITLLQRLPYVGRFIRFAFSFAVMALLIFLLLQHAPFEPTLGRIATSLGLDRQQVVGDEVRIRMSRDGHFWANVRVNGVERRMLIDSGATITALSDETAAAARIERDVDIVPIMLRTANGMTQARPGTVQRLEVGSITATDLKVVTSPALGGFDVLGMNFLSRLASWRVEGQTLVLVPEKAEAGAN</sequence>
<dbReference type="RefSeq" id="WP_187539301.1">
    <property type="nucleotide sequence ID" value="NZ_BAABJT010000001.1"/>
</dbReference>
<dbReference type="InterPro" id="IPR011969">
    <property type="entry name" value="Clan_AA_Asp_peptidase_C"/>
</dbReference>
<reference evidence="2 3" key="1">
    <citation type="submission" date="2020-08" db="EMBL/GenBank/DDBJ databases">
        <title>Genome sequence of Sphingomonas lutea KCTC 23642T.</title>
        <authorList>
            <person name="Hyun D.-W."/>
            <person name="Bae J.-W."/>
        </authorList>
    </citation>
    <scope>NUCLEOTIDE SEQUENCE [LARGE SCALE GENOMIC DNA]</scope>
    <source>
        <strain evidence="2 3">KCTC 23642</strain>
    </source>
</reference>
<accession>A0A7G9SJS7</accession>
<name>A0A7G9SJS7_9SPHN</name>
<dbReference type="EMBL" id="CP060718">
    <property type="protein sequence ID" value="QNN68102.1"/>
    <property type="molecule type" value="Genomic_DNA"/>
</dbReference>
<dbReference type="GO" id="GO:0008233">
    <property type="term" value="F:peptidase activity"/>
    <property type="evidence" value="ECO:0007669"/>
    <property type="project" value="UniProtKB-KW"/>
</dbReference>
<proteinExistence type="predicted"/>